<sequence>MKMKDWQDGVQRLEKEIWTRGPLWCGIRPVVGSLVVYCSQICVLGSCISTFPDILISCFVSGLHPGPQHPVCFGT</sequence>
<keyword evidence="2" id="KW-1185">Reference proteome</keyword>
<evidence type="ECO:0000313" key="2">
    <source>
        <dbReference type="Proteomes" id="UP001178461"/>
    </source>
</evidence>
<name>A0AA35PRK6_9SAUR</name>
<evidence type="ECO:0000313" key="1">
    <source>
        <dbReference type="EMBL" id="CAI5794407.1"/>
    </source>
</evidence>
<dbReference type="Proteomes" id="UP001178461">
    <property type="component" value="Chromosome Z"/>
</dbReference>
<protein>
    <submittedName>
        <fullName evidence="1">Uncharacterized protein</fullName>
    </submittedName>
</protein>
<proteinExistence type="predicted"/>
<gene>
    <name evidence="1" type="ORF">PODLI_1B018086</name>
</gene>
<accession>A0AA35PRK6</accession>
<organism evidence="1 2">
    <name type="scientific">Podarcis lilfordi</name>
    <name type="common">Lilford's wall lizard</name>
    <dbReference type="NCBI Taxonomy" id="74358"/>
    <lineage>
        <taxon>Eukaryota</taxon>
        <taxon>Metazoa</taxon>
        <taxon>Chordata</taxon>
        <taxon>Craniata</taxon>
        <taxon>Vertebrata</taxon>
        <taxon>Euteleostomi</taxon>
        <taxon>Lepidosauria</taxon>
        <taxon>Squamata</taxon>
        <taxon>Bifurcata</taxon>
        <taxon>Unidentata</taxon>
        <taxon>Episquamata</taxon>
        <taxon>Laterata</taxon>
        <taxon>Lacertibaenia</taxon>
        <taxon>Lacertidae</taxon>
        <taxon>Podarcis</taxon>
    </lineage>
</organism>
<dbReference type="EMBL" id="OX395140">
    <property type="protein sequence ID" value="CAI5794407.1"/>
    <property type="molecule type" value="Genomic_DNA"/>
</dbReference>
<reference evidence="1" key="1">
    <citation type="submission" date="2022-12" db="EMBL/GenBank/DDBJ databases">
        <authorList>
            <person name="Alioto T."/>
            <person name="Alioto T."/>
            <person name="Gomez Garrido J."/>
        </authorList>
    </citation>
    <scope>NUCLEOTIDE SEQUENCE</scope>
</reference>
<dbReference type="AlphaFoldDB" id="A0AA35PRK6"/>